<keyword evidence="1" id="KW-1133">Transmembrane helix</keyword>
<dbReference type="RefSeq" id="WP_326504588.1">
    <property type="nucleotide sequence ID" value="NZ_JAWIIV010000001.1"/>
</dbReference>
<gene>
    <name evidence="2" type="ORF">RY831_01650</name>
</gene>
<keyword evidence="1" id="KW-0472">Membrane</keyword>
<name>A0ABU6J2L4_9BURK</name>
<evidence type="ECO:0000256" key="1">
    <source>
        <dbReference type="SAM" id="Phobius"/>
    </source>
</evidence>
<dbReference type="InterPro" id="IPR021529">
    <property type="entry name" value="DUF2798"/>
</dbReference>
<feature type="transmembrane region" description="Helical" evidence="1">
    <location>
        <begin position="72"/>
        <end position="91"/>
    </location>
</feature>
<protein>
    <submittedName>
        <fullName evidence="2">DUF2798 domain-containing protein</fullName>
    </submittedName>
</protein>
<dbReference type="Proteomes" id="UP001352263">
    <property type="component" value="Unassembled WGS sequence"/>
</dbReference>
<organism evidence="2 3">
    <name type="scientific">Noviherbaspirillum album</name>
    <dbReference type="NCBI Taxonomy" id="3080276"/>
    <lineage>
        <taxon>Bacteria</taxon>
        <taxon>Pseudomonadati</taxon>
        <taxon>Pseudomonadota</taxon>
        <taxon>Betaproteobacteria</taxon>
        <taxon>Burkholderiales</taxon>
        <taxon>Oxalobacteraceae</taxon>
        <taxon>Noviherbaspirillum</taxon>
    </lineage>
</organism>
<feature type="transmembrane region" description="Helical" evidence="1">
    <location>
        <begin position="32"/>
        <end position="52"/>
    </location>
</feature>
<dbReference type="Pfam" id="PF11391">
    <property type="entry name" value="DUF2798"/>
    <property type="match status" value="1"/>
</dbReference>
<reference evidence="2 3" key="1">
    <citation type="submission" date="2023-10" db="EMBL/GenBank/DDBJ databases">
        <title>Noviherbaspirillum sp. CPCC 100848 genome assembly.</title>
        <authorList>
            <person name="Li X.Y."/>
            <person name="Fang X.M."/>
        </authorList>
    </citation>
    <scope>NUCLEOTIDE SEQUENCE [LARGE SCALE GENOMIC DNA]</scope>
    <source>
        <strain evidence="2 3">CPCC 100848</strain>
    </source>
</reference>
<accession>A0ABU6J2L4</accession>
<sequence length="96" mass="10507">MTKTSPGRKSINRFTTYLKENEMHIPARFSPILFSALLSAIMVCIVSAFVLVTAQGIHPGLPAQWLKSCLTTWPVAFPTVAVVAPLVRRIVGRLTA</sequence>
<evidence type="ECO:0000313" key="3">
    <source>
        <dbReference type="Proteomes" id="UP001352263"/>
    </source>
</evidence>
<keyword evidence="1" id="KW-0812">Transmembrane</keyword>
<proteinExistence type="predicted"/>
<keyword evidence="3" id="KW-1185">Reference proteome</keyword>
<evidence type="ECO:0000313" key="2">
    <source>
        <dbReference type="EMBL" id="MEC4717842.1"/>
    </source>
</evidence>
<comment type="caution">
    <text evidence="2">The sequence shown here is derived from an EMBL/GenBank/DDBJ whole genome shotgun (WGS) entry which is preliminary data.</text>
</comment>
<dbReference type="EMBL" id="JAWIIV010000001">
    <property type="protein sequence ID" value="MEC4717842.1"/>
    <property type="molecule type" value="Genomic_DNA"/>
</dbReference>